<feature type="region of interest" description="Disordered" evidence="1">
    <location>
        <begin position="166"/>
        <end position="209"/>
    </location>
</feature>
<dbReference type="AlphaFoldDB" id="A0AAV9E332"/>
<reference evidence="2" key="1">
    <citation type="journal article" date="2023" name="Nat. Commun.">
        <title>Diploid and tetraploid genomes of Acorus and the evolution of monocots.</title>
        <authorList>
            <person name="Ma L."/>
            <person name="Liu K.W."/>
            <person name="Li Z."/>
            <person name="Hsiao Y.Y."/>
            <person name="Qi Y."/>
            <person name="Fu T."/>
            <person name="Tang G.D."/>
            <person name="Zhang D."/>
            <person name="Sun W.H."/>
            <person name="Liu D.K."/>
            <person name="Li Y."/>
            <person name="Chen G.Z."/>
            <person name="Liu X.D."/>
            <person name="Liao X.Y."/>
            <person name="Jiang Y.T."/>
            <person name="Yu X."/>
            <person name="Hao Y."/>
            <person name="Huang J."/>
            <person name="Zhao X.W."/>
            <person name="Ke S."/>
            <person name="Chen Y.Y."/>
            <person name="Wu W.L."/>
            <person name="Hsu J.L."/>
            <person name="Lin Y.F."/>
            <person name="Huang M.D."/>
            <person name="Li C.Y."/>
            <person name="Huang L."/>
            <person name="Wang Z.W."/>
            <person name="Zhao X."/>
            <person name="Zhong W.Y."/>
            <person name="Peng D.H."/>
            <person name="Ahmad S."/>
            <person name="Lan S."/>
            <person name="Zhang J.S."/>
            <person name="Tsai W.C."/>
            <person name="Van de Peer Y."/>
            <person name="Liu Z.J."/>
        </authorList>
    </citation>
    <scope>NUCLEOTIDE SEQUENCE</scope>
    <source>
        <strain evidence="2">CP</strain>
    </source>
</reference>
<evidence type="ECO:0000313" key="2">
    <source>
        <dbReference type="EMBL" id="KAK1307857.1"/>
    </source>
</evidence>
<feature type="compositionally biased region" description="Basic and acidic residues" evidence="1">
    <location>
        <begin position="182"/>
        <end position="192"/>
    </location>
</feature>
<feature type="region of interest" description="Disordered" evidence="1">
    <location>
        <begin position="1"/>
        <end position="101"/>
    </location>
</feature>
<feature type="compositionally biased region" description="Basic and acidic residues" evidence="1">
    <location>
        <begin position="83"/>
        <end position="95"/>
    </location>
</feature>
<comment type="caution">
    <text evidence="2">The sequence shown here is derived from an EMBL/GenBank/DDBJ whole genome shotgun (WGS) entry which is preliminary data.</text>
</comment>
<evidence type="ECO:0000313" key="3">
    <source>
        <dbReference type="Proteomes" id="UP001180020"/>
    </source>
</evidence>
<sequence length="301" mass="34130">MAQGQQWEFRMRDSHNESSSDDSDESQTSSSSEPIHKKHKFISDFETSDTGKSPAISYSEPRGGQKFKTNKVRVVSKSSNTGMKERPLHNDEENSKSVSHKTVSIESIRMYMESILEELKVTRDKLFMRMREEMRKLLDDPTLQDSEFVSDFQERSGGIPWSAKRKRTLVAHSGTQATLPMEPERRELRDSNEAPSSSNNPNRAGPPKKITFIIPSTVVVSEASTVNQRFNYHSFSSSATEMNESHAPGGVIKTNAVSDTNIHYRNSVDSPQEGKFRTLNQINSQDLSYANQREEHGKFDF</sequence>
<feature type="compositionally biased region" description="Basic and acidic residues" evidence="1">
    <location>
        <begin position="9"/>
        <end position="18"/>
    </location>
</feature>
<dbReference type="EMBL" id="JAUJYO010000009">
    <property type="protein sequence ID" value="KAK1307857.1"/>
    <property type="molecule type" value="Genomic_DNA"/>
</dbReference>
<gene>
    <name evidence="2" type="ORF">QJS10_CPA09g01712</name>
</gene>
<keyword evidence="3" id="KW-1185">Reference proteome</keyword>
<accession>A0AAV9E332</accession>
<evidence type="ECO:0000256" key="1">
    <source>
        <dbReference type="SAM" id="MobiDB-lite"/>
    </source>
</evidence>
<reference evidence="2" key="2">
    <citation type="submission" date="2023-06" db="EMBL/GenBank/DDBJ databases">
        <authorList>
            <person name="Ma L."/>
            <person name="Liu K.-W."/>
            <person name="Li Z."/>
            <person name="Hsiao Y.-Y."/>
            <person name="Qi Y."/>
            <person name="Fu T."/>
            <person name="Tang G."/>
            <person name="Zhang D."/>
            <person name="Sun W.-H."/>
            <person name="Liu D.-K."/>
            <person name="Li Y."/>
            <person name="Chen G.-Z."/>
            <person name="Liu X.-D."/>
            <person name="Liao X.-Y."/>
            <person name="Jiang Y.-T."/>
            <person name="Yu X."/>
            <person name="Hao Y."/>
            <person name="Huang J."/>
            <person name="Zhao X.-W."/>
            <person name="Ke S."/>
            <person name="Chen Y.-Y."/>
            <person name="Wu W.-L."/>
            <person name="Hsu J.-L."/>
            <person name="Lin Y.-F."/>
            <person name="Huang M.-D."/>
            <person name="Li C.-Y."/>
            <person name="Huang L."/>
            <person name="Wang Z.-W."/>
            <person name="Zhao X."/>
            <person name="Zhong W.-Y."/>
            <person name="Peng D.-H."/>
            <person name="Ahmad S."/>
            <person name="Lan S."/>
            <person name="Zhang J.-S."/>
            <person name="Tsai W.-C."/>
            <person name="Van De Peer Y."/>
            <person name="Liu Z.-J."/>
        </authorList>
    </citation>
    <scope>NUCLEOTIDE SEQUENCE</scope>
    <source>
        <strain evidence="2">CP</strain>
        <tissue evidence="2">Leaves</tissue>
    </source>
</reference>
<organism evidence="2 3">
    <name type="scientific">Acorus calamus</name>
    <name type="common">Sweet flag</name>
    <dbReference type="NCBI Taxonomy" id="4465"/>
    <lineage>
        <taxon>Eukaryota</taxon>
        <taxon>Viridiplantae</taxon>
        <taxon>Streptophyta</taxon>
        <taxon>Embryophyta</taxon>
        <taxon>Tracheophyta</taxon>
        <taxon>Spermatophyta</taxon>
        <taxon>Magnoliopsida</taxon>
        <taxon>Liliopsida</taxon>
        <taxon>Acoraceae</taxon>
        <taxon>Acorus</taxon>
    </lineage>
</organism>
<protein>
    <submittedName>
        <fullName evidence="2">Uncharacterized protein</fullName>
    </submittedName>
</protein>
<dbReference type="Proteomes" id="UP001180020">
    <property type="component" value="Unassembled WGS sequence"/>
</dbReference>
<proteinExistence type="predicted"/>
<feature type="compositionally biased region" description="Low complexity" evidence="1">
    <location>
        <begin position="193"/>
        <end position="207"/>
    </location>
</feature>
<name>A0AAV9E332_ACOCL</name>